<organism evidence="8 9">
    <name type="scientific">Petrolisthes cinctipes</name>
    <name type="common">Flat porcelain crab</name>
    <dbReference type="NCBI Taxonomy" id="88211"/>
    <lineage>
        <taxon>Eukaryota</taxon>
        <taxon>Metazoa</taxon>
        <taxon>Ecdysozoa</taxon>
        <taxon>Arthropoda</taxon>
        <taxon>Crustacea</taxon>
        <taxon>Multicrustacea</taxon>
        <taxon>Malacostraca</taxon>
        <taxon>Eumalacostraca</taxon>
        <taxon>Eucarida</taxon>
        <taxon>Decapoda</taxon>
        <taxon>Pleocyemata</taxon>
        <taxon>Anomura</taxon>
        <taxon>Galatheoidea</taxon>
        <taxon>Porcellanidae</taxon>
        <taxon>Petrolisthes</taxon>
    </lineage>
</organism>
<comment type="subcellular location">
    <subcellularLocation>
        <location evidence="1">Nucleus</location>
        <location evidence="1">Nucleolus</location>
    </subcellularLocation>
</comment>
<dbReference type="AlphaFoldDB" id="A0AAE1FJN2"/>
<dbReference type="SUPFAM" id="SSF54928">
    <property type="entry name" value="RNA-binding domain, RBD"/>
    <property type="match status" value="2"/>
</dbReference>
<evidence type="ECO:0000256" key="1">
    <source>
        <dbReference type="ARBA" id="ARBA00004604"/>
    </source>
</evidence>
<dbReference type="Proteomes" id="UP001286313">
    <property type="component" value="Unassembled WGS sequence"/>
</dbReference>
<dbReference type="InterPro" id="IPR000504">
    <property type="entry name" value="RRM_dom"/>
</dbReference>
<name>A0AAE1FJN2_PETCI</name>
<feature type="region of interest" description="Disordered" evidence="6">
    <location>
        <begin position="94"/>
        <end position="190"/>
    </location>
</feature>
<dbReference type="InterPro" id="IPR034221">
    <property type="entry name" value="RBM34_RRM2"/>
</dbReference>
<feature type="domain" description="RRM" evidence="7">
    <location>
        <begin position="420"/>
        <end position="497"/>
    </location>
</feature>
<evidence type="ECO:0000256" key="5">
    <source>
        <dbReference type="PROSITE-ProRule" id="PRU00176"/>
    </source>
</evidence>
<keyword evidence="9" id="KW-1185">Reference proteome</keyword>
<evidence type="ECO:0000313" key="8">
    <source>
        <dbReference type="EMBL" id="KAK3874954.1"/>
    </source>
</evidence>
<evidence type="ECO:0000313" key="9">
    <source>
        <dbReference type="Proteomes" id="UP001286313"/>
    </source>
</evidence>
<evidence type="ECO:0000259" key="7">
    <source>
        <dbReference type="PROSITE" id="PS50102"/>
    </source>
</evidence>
<feature type="region of interest" description="Disordered" evidence="6">
    <location>
        <begin position="498"/>
        <end position="646"/>
    </location>
</feature>
<keyword evidence="4" id="KW-0539">Nucleus</keyword>
<feature type="compositionally biased region" description="Polar residues" evidence="6">
    <location>
        <begin position="175"/>
        <end position="188"/>
    </location>
</feature>
<proteinExistence type="inferred from homology"/>
<dbReference type="CDD" id="cd12395">
    <property type="entry name" value="RRM2_RBM34"/>
    <property type="match status" value="1"/>
</dbReference>
<evidence type="ECO:0000256" key="2">
    <source>
        <dbReference type="ARBA" id="ARBA00007077"/>
    </source>
</evidence>
<evidence type="ECO:0000256" key="3">
    <source>
        <dbReference type="ARBA" id="ARBA00022884"/>
    </source>
</evidence>
<dbReference type="GO" id="GO:0019843">
    <property type="term" value="F:rRNA binding"/>
    <property type="evidence" value="ECO:0007669"/>
    <property type="project" value="TreeGrafter"/>
</dbReference>
<evidence type="ECO:0000256" key="6">
    <source>
        <dbReference type="SAM" id="MobiDB-lite"/>
    </source>
</evidence>
<feature type="region of interest" description="Disordered" evidence="6">
    <location>
        <begin position="205"/>
        <end position="233"/>
    </location>
</feature>
<comment type="caution">
    <text evidence="8">The sequence shown here is derived from an EMBL/GenBank/DDBJ whole genome shotgun (WGS) entry which is preliminary data.</text>
</comment>
<reference evidence="8" key="1">
    <citation type="submission" date="2023-10" db="EMBL/GenBank/DDBJ databases">
        <title>Genome assemblies of two species of porcelain crab, Petrolisthes cinctipes and Petrolisthes manimaculis (Anomura: Porcellanidae).</title>
        <authorList>
            <person name="Angst P."/>
        </authorList>
    </citation>
    <scope>NUCLEOTIDE SEQUENCE</scope>
    <source>
        <strain evidence="8">PB745_01</strain>
        <tissue evidence="8">Gill</tissue>
    </source>
</reference>
<protein>
    <recommendedName>
        <fullName evidence="7">RRM domain-containing protein</fullName>
    </recommendedName>
</protein>
<dbReference type="Gene3D" id="3.30.70.330">
    <property type="match status" value="2"/>
</dbReference>
<feature type="compositionally biased region" description="Low complexity" evidence="6">
    <location>
        <begin position="565"/>
        <end position="575"/>
    </location>
</feature>
<accession>A0AAE1FJN2</accession>
<dbReference type="PROSITE" id="PS50102">
    <property type="entry name" value="RRM"/>
    <property type="match status" value="2"/>
</dbReference>
<comment type="similarity">
    <text evidence="2">Belongs to the RRM RBM34 family.</text>
</comment>
<dbReference type="InterPro" id="IPR012677">
    <property type="entry name" value="Nucleotide-bd_a/b_plait_sf"/>
</dbReference>
<dbReference type="CDD" id="cd12394">
    <property type="entry name" value="RRM1_RBM34"/>
    <property type="match status" value="1"/>
</dbReference>
<gene>
    <name evidence="8" type="ORF">Pcinc_020143</name>
</gene>
<dbReference type="InterPro" id="IPR035979">
    <property type="entry name" value="RBD_domain_sf"/>
</dbReference>
<evidence type="ECO:0000256" key="4">
    <source>
        <dbReference type="ARBA" id="ARBA00023242"/>
    </source>
</evidence>
<dbReference type="PANTHER" id="PTHR23236:SF25">
    <property type="entry name" value="RNA-BINDING PROTEIN 34"/>
    <property type="match status" value="1"/>
</dbReference>
<feature type="compositionally biased region" description="Basic and acidic residues" evidence="6">
    <location>
        <begin position="205"/>
        <end position="221"/>
    </location>
</feature>
<dbReference type="SMART" id="SM00360">
    <property type="entry name" value="RRM"/>
    <property type="match status" value="2"/>
</dbReference>
<feature type="compositionally biased region" description="Basic residues" evidence="6">
    <location>
        <begin position="610"/>
        <end position="646"/>
    </location>
</feature>
<dbReference type="GO" id="GO:0000463">
    <property type="term" value="P:maturation of LSU-rRNA from tricistronic rRNA transcript (SSU-rRNA, 5.8S rRNA, LSU-rRNA)"/>
    <property type="evidence" value="ECO:0007669"/>
    <property type="project" value="TreeGrafter"/>
</dbReference>
<dbReference type="GO" id="GO:0005730">
    <property type="term" value="C:nucleolus"/>
    <property type="evidence" value="ECO:0007669"/>
    <property type="project" value="UniProtKB-SubCell"/>
</dbReference>
<dbReference type="PANTHER" id="PTHR23236">
    <property type="entry name" value="EUKARYOTIC TRANSLATION INITIATION FACTOR 4B/4H"/>
    <property type="match status" value="1"/>
</dbReference>
<keyword evidence="3 5" id="KW-0694">RNA-binding</keyword>
<dbReference type="Pfam" id="PF00076">
    <property type="entry name" value="RRM_1"/>
    <property type="match status" value="1"/>
</dbReference>
<sequence>MKVKKPKILKDAIISNEIQAESVIPINKKKKKEMKDTICDETQTESVIPIKKKKEKMNDAMINNTETESIIPVEKKKMKDTICDETQTESIIPVEKKKKKKKDAINDKTQTESIIPINKKKKKKKMKDATNDKSQTESFIPIKKKKMKDATNDKTQTESIIPINNKKKKKKMKSVNGQSNGEGNTDARTTMADVDGSREDEANMFSAEEKSQGKVWNETEHINGGNGVSEENWNETGHIDEGIGFSAEDKEQEKVWDDIERFEQENELGEEDKEQDKVWNDIEHFEQQNEVRTEENAEPERQELTRAEMLEMEKRTVFVGNVNITTKRKQLLKFFSKYGKVETLRLRSAAVAKHGMTKKESVIMKKFHKQRSSLNAYIRFTQKEMVEEALKANGIEFMEKHLRVDRSIQSETGGKENKKHAVFIGNLPFGAEEEDLWRYFADCGEIDNVRVIRDSESGSCKGFCFINFKSSGGVEIALLKHGEEFMGRELRVMRCHKKPKQKYGPTKRGVYGDRNKMQSGFKKRKPTTNNNNNNREFPQNKVEGKYSGTTSSKKMQSGFKKRKLTTTNNNNNNNNKEFPQSKVDSKYSTTTSKRNTKGGYTGMKMTENKKFKKVKKAKGKLRKEERKKKSIAHHLTGVKKNKKKTV</sequence>
<feature type="domain" description="RRM" evidence="7">
    <location>
        <begin position="315"/>
        <end position="409"/>
    </location>
</feature>
<dbReference type="EMBL" id="JAWQEG010002030">
    <property type="protein sequence ID" value="KAK3874954.1"/>
    <property type="molecule type" value="Genomic_DNA"/>
</dbReference>